<dbReference type="InterPro" id="IPR036390">
    <property type="entry name" value="WH_DNA-bd_sf"/>
</dbReference>
<organism evidence="5 6">
    <name type="scientific">Chitinophaga nivalis</name>
    <dbReference type="NCBI Taxonomy" id="2991709"/>
    <lineage>
        <taxon>Bacteria</taxon>
        <taxon>Pseudomonadati</taxon>
        <taxon>Bacteroidota</taxon>
        <taxon>Chitinophagia</taxon>
        <taxon>Chitinophagales</taxon>
        <taxon>Chitinophagaceae</taxon>
        <taxon>Chitinophaga</taxon>
    </lineage>
</organism>
<name>A0ABT3IPA6_9BACT</name>
<evidence type="ECO:0000313" key="5">
    <source>
        <dbReference type="EMBL" id="MCW3485802.1"/>
    </source>
</evidence>
<comment type="caution">
    <text evidence="5">The sequence shown here is derived from an EMBL/GenBank/DDBJ whole genome shotgun (WGS) entry which is preliminary data.</text>
</comment>
<feature type="domain" description="HTH hxlR-type" evidence="4">
    <location>
        <begin position="19"/>
        <end position="117"/>
    </location>
</feature>
<dbReference type="InterPro" id="IPR002577">
    <property type="entry name" value="HTH_HxlR"/>
</dbReference>
<keyword evidence="6" id="KW-1185">Reference proteome</keyword>
<evidence type="ECO:0000256" key="1">
    <source>
        <dbReference type="ARBA" id="ARBA00023015"/>
    </source>
</evidence>
<accession>A0ABT3IPA6</accession>
<proteinExistence type="predicted"/>
<dbReference type="Proteomes" id="UP001207742">
    <property type="component" value="Unassembled WGS sequence"/>
</dbReference>
<keyword evidence="3" id="KW-0804">Transcription</keyword>
<evidence type="ECO:0000256" key="3">
    <source>
        <dbReference type="ARBA" id="ARBA00023163"/>
    </source>
</evidence>
<evidence type="ECO:0000256" key="2">
    <source>
        <dbReference type="ARBA" id="ARBA00023125"/>
    </source>
</evidence>
<dbReference type="PANTHER" id="PTHR33204">
    <property type="entry name" value="TRANSCRIPTIONAL REGULATOR, MARR FAMILY"/>
    <property type="match status" value="1"/>
</dbReference>
<dbReference type="RefSeq" id="WP_264732604.1">
    <property type="nucleotide sequence ID" value="NZ_JAPDNR010000001.1"/>
</dbReference>
<gene>
    <name evidence="5" type="ORF">OL497_17990</name>
</gene>
<reference evidence="5 6" key="1">
    <citation type="submission" date="2022-10" db="EMBL/GenBank/DDBJ databases">
        <title>Chitinophaga nivalis PC15 sp. nov., isolated from Pyeongchang county, South Korea.</title>
        <authorList>
            <person name="Trinh H.N."/>
        </authorList>
    </citation>
    <scope>NUCLEOTIDE SEQUENCE [LARGE SCALE GENOMIC DNA]</scope>
    <source>
        <strain evidence="5 6">PC14</strain>
    </source>
</reference>
<dbReference type="Gene3D" id="1.10.10.10">
    <property type="entry name" value="Winged helix-like DNA-binding domain superfamily/Winged helix DNA-binding domain"/>
    <property type="match status" value="1"/>
</dbReference>
<sequence length="120" mass="13012">MRKQSSTNFENQQLLHGLCDGALTLSLLSGRWKITILGHILQGVTRFSALKTAIPGITDRILALQLQELVADGIIEKTGPQAENNVPGYTLSGLGVSLQPVIEALAAWGKQNREQILHTD</sequence>
<protein>
    <submittedName>
        <fullName evidence="5">Helix-turn-helix transcriptional regulator</fullName>
    </submittedName>
</protein>
<dbReference type="Pfam" id="PF01638">
    <property type="entry name" value="HxlR"/>
    <property type="match status" value="1"/>
</dbReference>
<dbReference type="EMBL" id="JAPDNS010000002">
    <property type="protein sequence ID" value="MCW3485802.1"/>
    <property type="molecule type" value="Genomic_DNA"/>
</dbReference>
<dbReference type="PROSITE" id="PS51118">
    <property type="entry name" value="HTH_HXLR"/>
    <property type="match status" value="1"/>
</dbReference>
<evidence type="ECO:0000259" key="4">
    <source>
        <dbReference type="PROSITE" id="PS51118"/>
    </source>
</evidence>
<dbReference type="PANTHER" id="PTHR33204:SF29">
    <property type="entry name" value="TRANSCRIPTIONAL REGULATOR"/>
    <property type="match status" value="1"/>
</dbReference>
<dbReference type="InterPro" id="IPR036388">
    <property type="entry name" value="WH-like_DNA-bd_sf"/>
</dbReference>
<dbReference type="SUPFAM" id="SSF46785">
    <property type="entry name" value="Winged helix' DNA-binding domain"/>
    <property type="match status" value="1"/>
</dbReference>
<keyword evidence="2" id="KW-0238">DNA-binding</keyword>
<evidence type="ECO:0000313" key="6">
    <source>
        <dbReference type="Proteomes" id="UP001207742"/>
    </source>
</evidence>
<keyword evidence="1" id="KW-0805">Transcription regulation</keyword>